<dbReference type="EnsemblMetazoa" id="XM_011663994">
    <property type="protein sequence ID" value="XP_011662296"/>
    <property type="gene ID" value="LOC585486"/>
</dbReference>
<dbReference type="GO" id="GO:0016491">
    <property type="term" value="F:oxidoreductase activity"/>
    <property type="evidence" value="ECO:0000318"/>
    <property type="project" value="GO_Central"/>
</dbReference>
<dbReference type="GO" id="GO:0005829">
    <property type="term" value="C:cytosol"/>
    <property type="evidence" value="ECO:0000318"/>
    <property type="project" value="GO_Central"/>
</dbReference>
<dbReference type="InterPro" id="IPR020904">
    <property type="entry name" value="Sc_DH/Rdtase_CS"/>
</dbReference>
<dbReference type="Proteomes" id="UP000007110">
    <property type="component" value="Unassembled WGS sequence"/>
</dbReference>
<evidence type="ECO:0000313" key="4">
    <source>
        <dbReference type="EnsemblMetazoa" id="XP_011662296"/>
    </source>
</evidence>
<keyword evidence="2" id="KW-0560">Oxidoreductase</keyword>
<dbReference type="InterPro" id="IPR002347">
    <property type="entry name" value="SDR_fam"/>
</dbReference>
<organism evidence="4 5">
    <name type="scientific">Strongylocentrotus purpuratus</name>
    <name type="common">Purple sea urchin</name>
    <dbReference type="NCBI Taxonomy" id="7668"/>
    <lineage>
        <taxon>Eukaryota</taxon>
        <taxon>Metazoa</taxon>
        <taxon>Echinodermata</taxon>
        <taxon>Eleutherozoa</taxon>
        <taxon>Echinozoa</taxon>
        <taxon>Echinoidea</taxon>
        <taxon>Euechinoidea</taxon>
        <taxon>Echinacea</taxon>
        <taxon>Camarodonta</taxon>
        <taxon>Echinidea</taxon>
        <taxon>Strongylocentrotidae</taxon>
        <taxon>Strongylocentrotus</taxon>
    </lineage>
</organism>
<evidence type="ECO:0000313" key="5">
    <source>
        <dbReference type="Proteomes" id="UP000007110"/>
    </source>
</evidence>
<dbReference type="SUPFAM" id="SSF51735">
    <property type="entry name" value="NAD(P)-binding Rossmann-fold domains"/>
    <property type="match status" value="1"/>
</dbReference>
<dbReference type="PRINTS" id="PR00081">
    <property type="entry name" value="GDHRDH"/>
</dbReference>
<evidence type="ECO:0000256" key="1">
    <source>
        <dbReference type="ARBA" id="ARBA00006484"/>
    </source>
</evidence>
<dbReference type="OMA" id="PTQSAYC"/>
<evidence type="ECO:0000256" key="3">
    <source>
        <dbReference type="RuleBase" id="RU000363"/>
    </source>
</evidence>
<dbReference type="PROSITE" id="PS00061">
    <property type="entry name" value="ADH_SHORT"/>
    <property type="match status" value="1"/>
</dbReference>
<dbReference type="OrthoDB" id="6251714at2759"/>
<reference evidence="5" key="1">
    <citation type="submission" date="2015-02" db="EMBL/GenBank/DDBJ databases">
        <title>Genome sequencing for Strongylocentrotus purpuratus.</title>
        <authorList>
            <person name="Murali S."/>
            <person name="Liu Y."/>
            <person name="Vee V."/>
            <person name="English A."/>
            <person name="Wang M."/>
            <person name="Skinner E."/>
            <person name="Han Y."/>
            <person name="Muzny D.M."/>
            <person name="Worley K.C."/>
            <person name="Gibbs R.A."/>
        </authorList>
    </citation>
    <scope>NUCLEOTIDE SEQUENCE</scope>
</reference>
<dbReference type="Gene3D" id="3.40.50.720">
    <property type="entry name" value="NAD(P)-binding Rossmann-like Domain"/>
    <property type="match status" value="1"/>
</dbReference>
<accession>A0A7M7LVK7</accession>
<dbReference type="PANTHER" id="PTHR43391">
    <property type="entry name" value="RETINOL DEHYDROGENASE-RELATED"/>
    <property type="match status" value="1"/>
</dbReference>
<evidence type="ECO:0000256" key="2">
    <source>
        <dbReference type="ARBA" id="ARBA00023002"/>
    </source>
</evidence>
<dbReference type="Pfam" id="PF00106">
    <property type="entry name" value="adh_short"/>
    <property type="match status" value="1"/>
</dbReference>
<dbReference type="RefSeq" id="XP_790403.4">
    <property type="nucleotide sequence ID" value="XM_785310.5"/>
</dbReference>
<dbReference type="EnsemblMetazoa" id="XM_785310">
    <property type="protein sequence ID" value="XP_790403"/>
    <property type="gene ID" value="LOC585486"/>
</dbReference>
<dbReference type="InParanoid" id="A0A7M7LVK7"/>
<dbReference type="AlphaFoldDB" id="A0A7M7LVK7"/>
<keyword evidence="5" id="KW-1185">Reference proteome</keyword>
<protein>
    <submittedName>
        <fullName evidence="4">Uncharacterized protein</fullName>
    </submittedName>
</protein>
<dbReference type="PRINTS" id="PR00080">
    <property type="entry name" value="SDRFAMILY"/>
</dbReference>
<dbReference type="KEGG" id="spu:585486"/>
<name>A0A7M7LVK7_STRPU</name>
<dbReference type="GeneID" id="585486"/>
<dbReference type="InterPro" id="IPR036291">
    <property type="entry name" value="NAD(P)-bd_dom_sf"/>
</dbReference>
<dbReference type="PANTHER" id="PTHR43391:SF86">
    <property type="entry name" value="SHORT-CHAIN DEHYDROGENASE_REDUCTASE FAMILY PROTEIN"/>
    <property type="match status" value="1"/>
</dbReference>
<comment type="similarity">
    <text evidence="1 3">Belongs to the short-chain dehydrogenases/reductases (SDR) family.</text>
</comment>
<sequence>MAPQIVLMTGCSSGIGLAMVQRLARDPDQRFIIIATVIAMSEKNDLEAAVKDDLGSKVFIKELDITKDENITEVVADVIKSHGRIDVLLNIAGVAFYGVPERITRKQIDLSFNVNVIGPIILTQAVLPHMKEKQSGKIITFSSVAGRIGCPYSEVYNASKFAVDGFFEALAAGLRAFNIRVCLIEPRQVDTGFWGGVLKQIEAGANDETITEIDRRQLRNRHANIQVSTILKVVEVVDVVMTKCLDVDEPVLRQMIDGESGETFTKTAGELTGEAGLAAFGLDSIADID</sequence>
<proteinExistence type="inferred from homology"/>
<dbReference type="RefSeq" id="XP_011662296.2">
    <property type="nucleotide sequence ID" value="XM_011663994.2"/>
</dbReference>
<reference evidence="4" key="2">
    <citation type="submission" date="2021-01" db="UniProtKB">
        <authorList>
            <consortium name="EnsemblMetazoa"/>
        </authorList>
    </citation>
    <scope>IDENTIFICATION</scope>
</reference>